<proteinExistence type="predicted"/>
<name>A0ABX7Q7I8_9BACT</name>
<dbReference type="Proteomes" id="UP000663651">
    <property type="component" value="Chromosome"/>
</dbReference>
<gene>
    <name evidence="1" type="ORF">JZM60_05230</name>
</gene>
<accession>A0ABX7Q7I8</accession>
<sequence length="132" mass="14360">MPSPHEGVAPKKKESVVVVPDSVKGKWKAVKIAVTDKTANKETVYTVNIGSSLTVPDSGLTIAVDAFLPHFTMDGTTLTSQSNEPKNPAAQIRILEGNKEQFKGWLFSLYPTTHSFSHPKYGFTLVDFIPAS</sequence>
<keyword evidence="2" id="KW-1185">Reference proteome</keyword>
<organism evidence="1 2">
    <name type="scientific">Geobacter benzoatilyticus</name>
    <dbReference type="NCBI Taxonomy" id="2815309"/>
    <lineage>
        <taxon>Bacteria</taxon>
        <taxon>Pseudomonadati</taxon>
        <taxon>Thermodesulfobacteriota</taxon>
        <taxon>Desulfuromonadia</taxon>
        <taxon>Geobacterales</taxon>
        <taxon>Geobacteraceae</taxon>
        <taxon>Geobacter</taxon>
    </lineage>
</organism>
<evidence type="ECO:0000313" key="2">
    <source>
        <dbReference type="Proteomes" id="UP000663651"/>
    </source>
</evidence>
<evidence type="ECO:0000313" key="1">
    <source>
        <dbReference type="EMBL" id="QSV47339.1"/>
    </source>
</evidence>
<reference evidence="1 2" key="1">
    <citation type="submission" date="2021-03" db="EMBL/GenBank/DDBJ databases">
        <title>Geobacter metallireducens gen. nov. sp. nov., a microorganism capable of coupling the complete oxidation of organic compounds to the reduction of iron and other metals.</title>
        <authorList>
            <person name="Li Y."/>
        </authorList>
    </citation>
    <scope>NUCLEOTIDE SEQUENCE [LARGE SCALE GENOMIC DNA]</scope>
    <source>
        <strain evidence="1 2">Jerry-YX</strain>
    </source>
</reference>
<protein>
    <submittedName>
        <fullName evidence="1">DUF2155 domain-containing protein</fullName>
    </submittedName>
</protein>
<dbReference type="EMBL" id="CP071382">
    <property type="protein sequence ID" value="QSV47339.1"/>
    <property type="molecule type" value="Genomic_DNA"/>
</dbReference>